<feature type="transmembrane region" description="Helical" evidence="6">
    <location>
        <begin position="246"/>
        <end position="265"/>
    </location>
</feature>
<dbReference type="AlphaFoldDB" id="A0A401GQU9"/>
<keyword evidence="6" id="KW-1133">Transmembrane helix</keyword>
<evidence type="ECO:0000256" key="5">
    <source>
        <dbReference type="ARBA" id="ARBA00023136"/>
    </source>
</evidence>
<feature type="transmembrane region" description="Helical" evidence="6">
    <location>
        <begin position="98"/>
        <end position="117"/>
    </location>
</feature>
<protein>
    <submittedName>
        <fullName evidence="9">Delta(12) fatty acid desaturase</fullName>
    </submittedName>
</protein>
<feature type="domain" description="Fatty acid desaturase N-terminal" evidence="8">
    <location>
        <begin position="23"/>
        <end position="61"/>
    </location>
</feature>
<comment type="pathway">
    <text evidence="2">Lipid metabolism.</text>
</comment>
<dbReference type="GeneID" id="38781510"/>
<evidence type="ECO:0000256" key="2">
    <source>
        <dbReference type="ARBA" id="ARBA00005189"/>
    </source>
</evidence>
<keyword evidence="6" id="KW-0812">Transmembrane</keyword>
<keyword evidence="5 6" id="KW-0472">Membrane</keyword>
<dbReference type="OrthoDB" id="1461976at2759"/>
<accession>A0A401GQU9</accession>
<evidence type="ECO:0000259" key="8">
    <source>
        <dbReference type="Pfam" id="PF11960"/>
    </source>
</evidence>
<comment type="caution">
    <text evidence="9">The sequence shown here is derived from an EMBL/GenBank/DDBJ whole genome shotgun (WGS) entry which is preliminary data.</text>
</comment>
<dbReference type="InterPro" id="IPR005804">
    <property type="entry name" value="FA_desaturase_dom"/>
</dbReference>
<feature type="transmembrane region" description="Helical" evidence="6">
    <location>
        <begin position="277"/>
        <end position="296"/>
    </location>
</feature>
<reference evidence="9 10" key="1">
    <citation type="journal article" date="2018" name="Sci. Rep.">
        <title>Genome sequence of the cauliflower mushroom Sparassis crispa (Hanabiratake) and its association with beneficial usage.</title>
        <authorList>
            <person name="Kiyama R."/>
            <person name="Furutani Y."/>
            <person name="Kawaguchi K."/>
            <person name="Nakanishi T."/>
        </authorList>
    </citation>
    <scope>NUCLEOTIDE SEQUENCE [LARGE SCALE GENOMIC DNA]</scope>
</reference>
<dbReference type="RefSeq" id="XP_027615506.1">
    <property type="nucleotide sequence ID" value="XM_027759705.1"/>
</dbReference>
<comment type="subcellular location">
    <subcellularLocation>
        <location evidence="1">Membrane</location>
    </subcellularLocation>
</comment>
<evidence type="ECO:0000259" key="7">
    <source>
        <dbReference type="Pfam" id="PF00487"/>
    </source>
</evidence>
<dbReference type="InterPro" id="IPR021863">
    <property type="entry name" value="FAS_N"/>
</dbReference>
<gene>
    <name evidence="9" type="ORF">SCP_0605720</name>
</gene>
<dbReference type="EMBL" id="BFAD01000006">
    <property type="protein sequence ID" value="GBE84593.1"/>
    <property type="molecule type" value="Genomic_DNA"/>
</dbReference>
<evidence type="ECO:0000313" key="9">
    <source>
        <dbReference type="EMBL" id="GBE84593.1"/>
    </source>
</evidence>
<dbReference type="PANTHER" id="PTHR32100">
    <property type="entry name" value="OMEGA-6 FATTY ACID DESATURASE, CHLOROPLASTIC"/>
    <property type="match status" value="1"/>
</dbReference>
<evidence type="ECO:0000256" key="1">
    <source>
        <dbReference type="ARBA" id="ARBA00004370"/>
    </source>
</evidence>
<feature type="transmembrane region" description="Helical" evidence="6">
    <location>
        <begin position="51"/>
        <end position="70"/>
    </location>
</feature>
<keyword evidence="4" id="KW-0560">Oxidoreductase</keyword>
<dbReference type="GO" id="GO:0016717">
    <property type="term" value="F:oxidoreductase activity, acting on paired donors, with oxidation of a pair of donors resulting in the reduction of molecular oxygen to two molecules of water"/>
    <property type="evidence" value="ECO:0007669"/>
    <property type="project" value="InterPro"/>
</dbReference>
<proteinExistence type="inferred from homology"/>
<evidence type="ECO:0000256" key="3">
    <source>
        <dbReference type="ARBA" id="ARBA00009295"/>
    </source>
</evidence>
<dbReference type="Pfam" id="PF11960">
    <property type="entry name" value="DUF3474"/>
    <property type="match status" value="1"/>
</dbReference>
<evidence type="ECO:0000313" key="10">
    <source>
        <dbReference type="Proteomes" id="UP000287166"/>
    </source>
</evidence>
<dbReference type="Proteomes" id="UP000287166">
    <property type="component" value="Unassembled WGS sequence"/>
</dbReference>
<organism evidence="9 10">
    <name type="scientific">Sparassis crispa</name>
    <dbReference type="NCBI Taxonomy" id="139825"/>
    <lineage>
        <taxon>Eukaryota</taxon>
        <taxon>Fungi</taxon>
        <taxon>Dikarya</taxon>
        <taxon>Basidiomycota</taxon>
        <taxon>Agaricomycotina</taxon>
        <taxon>Agaricomycetes</taxon>
        <taxon>Polyporales</taxon>
        <taxon>Sparassidaceae</taxon>
        <taxon>Sparassis</taxon>
    </lineage>
</organism>
<dbReference type="InterPro" id="IPR012171">
    <property type="entry name" value="Fatty_acid_desaturase"/>
</dbReference>
<evidence type="ECO:0000256" key="6">
    <source>
        <dbReference type="SAM" id="Phobius"/>
    </source>
</evidence>
<dbReference type="STRING" id="139825.A0A401GQU9"/>
<evidence type="ECO:0000256" key="4">
    <source>
        <dbReference type="ARBA" id="ARBA00023002"/>
    </source>
</evidence>
<dbReference type="GO" id="GO:0006629">
    <property type="term" value="P:lipid metabolic process"/>
    <property type="evidence" value="ECO:0007669"/>
    <property type="project" value="InterPro"/>
</dbReference>
<feature type="domain" description="Fatty acid desaturase" evidence="7">
    <location>
        <begin position="97"/>
        <end position="369"/>
    </location>
</feature>
<feature type="transmembrane region" description="Helical" evidence="6">
    <location>
        <begin position="197"/>
        <end position="219"/>
    </location>
</feature>
<name>A0A401GQU9_9APHY</name>
<feature type="transmembrane region" description="Helical" evidence="6">
    <location>
        <begin position="129"/>
        <end position="147"/>
    </location>
</feature>
<comment type="similarity">
    <text evidence="3">Belongs to the fatty acid desaturase type 1 family.</text>
</comment>
<dbReference type="CDD" id="cd03507">
    <property type="entry name" value="Delta12-FADS-like"/>
    <property type="match status" value="1"/>
</dbReference>
<dbReference type="Pfam" id="PF00487">
    <property type="entry name" value="FA_desaturase"/>
    <property type="match status" value="1"/>
</dbReference>
<sequence>MTSSTHSTEVAGARQSYAEGALPTFTPIPWSLNEIRAAIPQHLFTRQTWRVLLYVARDLIMAGFFLRSALRIDSFYGGEHVVEHLTVVGAQIARLMTWLLYWLLQGLIFTGIWVIGHECGHTALSGNKHICNIVGYIAHTILLTPYFSWKITHHRHHIAHASMERDQLFVPRTRSDLGIPSKGQQLDYEDYFGDTPLYALTVLIVQQLLAFPVCLACNISGQKNYPRWTNHFNPNCVLFMKNQRSLIIISDLGILFMMYILKRTYEAWGATTTFKVYGVPWFCVSHWLAMITYLHHTDPELPHYRRAQWNFQRGAAATMDRNFLGYIGRFFFHDVAHFHVVHHFFPKIPFYHAEEATRYLQAFIGEHYRYSDKPVFEAFWHNVNECKFIEDEARSAQGQSCIRGTGGRPERAGMYTSVVDR</sequence>
<dbReference type="InParanoid" id="A0A401GQU9"/>
<dbReference type="GO" id="GO:0016020">
    <property type="term" value="C:membrane"/>
    <property type="evidence" value="ECO:0007669"/>
    <property type="project" value="UniProtKB-SubCell"/>
</dbReference>
<keyword evidence="10" id="KW-1185">Reference proteome</keyword>